<evidence type="ECO:0000313" key="4">
    <source>
        <dbReference type="Proteomes" id="UP000316030"/>
    </source>
</evidence>
<dbReference type="Gene3D" id="3.90.320.10">
    <property type="match status" value="1"/>
</dbReference>
<name>A0A521AYV3_9RHOB</name>
<feature type="compositionally biased region" description="Pro residues" evidence="1">
    <location>
        <begin position="694"/>
        <end position="704"/>
    </location>
</feature>
<dbReference type="Proteomes" id="UP000316030">
    <property type="component" value="Unassembled WGS sequence"/>
</dbReference>
<organism evidence="3 4">
    <name type="scientific">Thalassovita litoralis</name>
    <dbReference type="NCBI Taxonomy" id="1010611"/>
    <lineage>
        <taxon>Bacteria</taxon>
        <taxon>Pseudomonadati</taxon>
        <taxon>Pseudomonadota</taxon>
        <taxon>Alphaproteobacteria</taxon>
        <taxon>Rhodobacterales</taxon>
        <taxon>Roseobacteraceae</taxon>
        <taxon>Thalassovita</taxon>
    </lineage>
</organism>
<keyword evidence="4" id="KW-1185">Reference proteome</keyword>
<dbReference type="NCBIfam" id="TIGR02786">
    <property type="entry name" value="addB_alphas"/>
    <property type="match status" value="1"/>
</dbReference>
<dbReference type="InterPro" id="IPR038726">
    <property type="entry name" value="PDDEXK_AddAB-type"/>
</dbReference>
<sequence length="980" mass="108492">MFDPSDKPRVYGVPLGVDFPRALVNGMRDKFTGAAPDRLARVQLILNTRRMQRRVRELFDTGPALLLPRLQLVTDLALGAGLPQIPTAVPALRRRLEITQLVSILLEREPELAPRSSLYDLADSLAALLDEMHGEGVPPATIQSLDVSDESGHWKRSLRFLEIVQHYFADAQNAPDKESRQRMVIEALAALWQDAPPQNPIIIAGSTGSRGTTMLLMKAVAKLPQGAIILPGYDFDMPDSGWQDLDDALTAEDHPQYRFRKLMTELGITPQDVQQWGSDTPASAPRNALVSLALRPAPVTDQWLAEGPALKNLPDAMQQVTLVEAPSARDEALAIAMRLRQAAEDGTTAALITPDRMLTRQVSAALSRWNILPDDSAGTPLQLSPPGRFLRHVAALFHQKLTAEALLTLLSHPLTHSGGERGTHLLLTRELELHIRRNGIPFPDADHLRGFAAGQKFDLAAQWAEWVISCFVGQDGEISSLTDWLERHMALAEAIADGSVPAQQSELWKEDAGRTARSTVAELEAEASYGGDMSARDYADLFGAILSRQEVRNPDLPHPNLLIWGTLEARVQGADLLVLAGLNEGSWPEAPSPDPWLNRRMRLDSGLLLPERRIGLSAHDFQQAIAAPQVWLTRSIRSDDAETVPSRWLNRIMNLLNGLPNQGGATALADAKSRGSDWLRKVRKLEEPGKTDPAPRPSPMPPVDARPREMSVTDIRNLIRDPYAIYAKRVLRLRPLDPLMKAPDALLRGTVVHEVFETFIRDTRDTPENLTAQRLTQIAADTLAEIVPWPDIRNLWAARVNRVADWFVLNEQTRRKVTHPAQLEISGKATIPHLGFTLKAKADRIDLDETGQAYLYDYKTSTPPSKKQQTEFDKQLLLEAAMVEKGGFDPMGPLKVAQAVYIGLGATPKEEAAPLGDEPVPVVWARFEKLISAYLEPETGFTARRAMFSEKDISDYDPLSRFGEWDLTVNPTKEDLSNAG</sequence>
<evidence type="ECO:0000259" key="2">
    <source>
        <dbReference type="Pfam" id="PF12705"/>
    </source>
</evidence>
<protein>
    <submittedName>
        <fullName evidence="3">Double-strand break repair protein AddB</fullName>
    </submittedName>
</protein>
<dbReference type="RefSeq" id="WP_142491744.1">
    <property type="nucleotide sequence ID" value="NZ_FXTO01000001.1"/>
</dbReference>
<dbReference type="AlphaFoldDB" id="A0A521AYV3"/>
<feature type="region of interest" description="Disordered" evidence="1">
    <location>
        <begin position="684"/>
        <end position="708"/>
    </location>
</feature>
<evidence type="ECO:0000313" key="3">
    <source>
        <dbReference type="EMBL" id="SMO40014.1"/>
    </source>
</evidence>
<feature type="domain" description="PD-(D/E)XK endonuclease-like" evidence="2">
    <location>
        <begin position="710"/>
        <end position="911"/>
    </location>
</feature>
<dbReference type="OrthoDB" id="9780606at2"/>
<dbReference type="Pfam" id="PF12705">
    <property type="entry name" value="PDDEXK_1"/>
    <property type="match status" value="1"/>
</dbReference>
<dbReference type="EMBL" id="FXTO01000001">
    <property type="protein sequence ID" value="SMO40014.1"/>
    <property type="molecule type" value="Genomic_DNA"/>
</dbReference>
<proteinExistence type="predicted"/>
<accession>A0A521AYV3</accession>
<reference evidence="3 4" key="1">
    <citation type="submission" date="2017-05" db="EMBL/GenBank/DDBJ databases">
        <authorList>
            <person name="Varghese N."/>
            <person name="Submissions S."/>
        </authorList>
    </citation>
    <scope>NUCLEOTIDE SEQUENCE [LARGE SCALE GENOMIC DNA]</scope>
    <source>
        <strain evidence="3 4">DSM 29506</strain>
    </source>
</reference>
<gene>
    <name evidence="3" type="ORF">SAMN06265173_101453</name>
</gene>
<dbReference type="InterPro" id="IPR014153">
    <property type="entry name" value="Ds_break_AddB"/>
</dbReference>
<dbReference type="InterPro" id="IPR027417">
    <property type="entry name" value="P-loop_NTPase"/>
</dbReference>
<dbReference type="SUPFAM" id="SSF52540">
    <property type="entry name" value="P-loop containing nucleoside triphosphate hydrolases"/>
    <property type="match status" value="1"/>
</dbReference>
<dbReference type="InterPro" id="IPR011604">
    <property type="entry name" value="PDDEXK-like_dom_sf"/>
</dbReference>
<evidence type="ECO:0000256" key="1">
    <source>
        <dbReference type="SAM" id="MobiDB-lite"/>
    </source>
</evidence>